<keyword evidence="6" id="KW-0479">Metal-binding</keyword>
<evidence type="ECO:0000256" key="4">
    <source>
        <dbReference type="ARBA" id="ARBA00022617"/>
    </source>
</evidence>
<dbReference type="EMBL" id="UYRX01001852">
    <property type="protein sequence ID" value="VDM92271.1"/>
    <property type="molecule type" value="Genomic_DNA"/>
</dbReference>
<evidence type="ECO:0000313" key="14">
    <source>
        <dbReference type="Proteomes" id="UP000277928"/>
    </source>
</evidence>
<keyword evidence="7" id="KW-0249">Electron transport</keyword>
<evidence type="ECO:0000256" key="7">
    <source>
        <dbReference type="ARBA" id="ARBA00022982"/>
    </source>
</evidence>
<feature type="transmembrane region" description="Helical" evidence="11">
    <location>
        <begin position="6"/>
        <end position="21"/>
    </location>
</feature>
<dbReference type="AlphaFoldDB" id="A0A3P7M764"/>
<dbReference type="GO" id="GO:0016020">
    <property type="term" value="C:membrane"/>
    <property type="evidence" value="ECO:0007669"/>
    <property type="project" value="UniProtKB-SubCell"/>
</dbReference>
<dbReference type="GO" id="GO:0016491">
    <property type="term" value="F:oxidoreductase activity"/>
    <property type="evidence" value="ECO:0007669"/>
    <property type="project" value="InterPro"/>
</dbReference>
<dbReference type="Gene3D" id="1.20.120.1770">
    <property type="match status" value="1"/>
</dbReference>
<keyword evidence="14" id="KW-1185">Reference proteome</keyword>
<dbReference type="InterPro" id="IPR043205">
    <property type="entry name" value="CYB561/CYBRD1-like"/>
</dbReference>
<dbReference type="OrthoDB" id="907479at2759"/>
<dbReference type="Pfam" id="PF03188">
    <property type="entry name" value="Cytochrom_B561"/>
    <property type="match status" value="1"/>
</dbReference>
<keyword evidence="4" id="KW-0349">Heme</keyword>
<dbReference type="STRING" id="42156.A0A3P7M764"/>
<dbReference type="SMART" id="SM00665">
    <property type="entry name" value="B561"/>
    <property type="match status" value="1"/>
</dbReference>
<name>A0A3P7M764_LITSI</name>
<evidence type="ECO:0000256" key="10">
    <source>
        <dbReference type="ARBA" id="ARBA00023136"/>
    </source>
</evidence>
<keyword evidence="3" id="KW-0813">Transport</keyword>
<evidence type="ECO:0000313" key="13">
    <source>
        <dbReference type="EMBL" id="VDM92271.1"/>
    </source>
</evidence>
<comment type="cofactor">
    <cofactor evidence="1">
        <name>heme b</name>
        <dbReference type="ChEBI" id="CHEBI:60344"/>
    </cofactor>
</comment>
<feature type="domain" description="Cytochrome b561" evidence="12">
    <location>
        <begin position="1"/>
        <end position="176"/>
    </location>
</feature>
<comment type="subcellular location">
    <subcellularLocation>
        <location evidence="2">Membrane</location>
        <topology evidence="2">Multi-pass membrane protein</topology>
    </subcellularLocation>
</comment>
<organism evidence="13 14">
    <name type="scientific">Litomosoides sigmodontis</name>
    <name type="common">Filarial nematode worm</name>
    <dbReference type="NCBI Taxonomy" id="42156"/>
    <lineage>
        <taxon>Eukaryota</taxon>
        <taxon>Metazoa</taxon>
        <taxon>Ecdysozoa</taxon>
        <taxon>Nematoda</taxon>
        <taxon>Chromadorea</taxon>
        <taxon>Rhabditida</taxon>
        <taxon>Spirurina</taxon>
        <taxon>Spiruromorpha</taxon>
        <taxon>Filarioidea</taxon>
        <taxon>Onchocercidae</taxon>
        <taxon>Litomosoides</taxon>
    </lineage>
</organism>
<reference evidence="13 14" key="1">
    <citation type="submission" date="2018-08" db="EMBL/GenBank/DDBJ databases">
        <authorList>
            <person name="Laetsch R D."/>
            <person name="Stevens L."/>
            <person name="Kumar S."/>
            <person name="Blaxter L. M."/>
        </authorList>
    </citation>
    <scope>NUCLEOTIDE SEQUENCE [LARGE SCALE GENOMIC DNA]</scope>
</reference>
<evidence type="ECO:0000259" key="12">
    <source>
        <dbReference type="PROSITE" id="PS50939"/>
    </source>
</evidence>
<keyword evidence="8 11" id="KW-1133">Transmembrane helix</keyword>
<evidence type="ECO:0000256" key="2">
    <source>
        <dbReference type="ARBA" id="ARBA00004141"/>
    </source>
</evidence>
<gene>
    <name evidence="13" type="ORF">NLS_LOCUS9714</name>
</gene>
<dbReference type="OMA" id="HECSAPN"/>
<feature type="transmembrane region" description="Helical" evidence="11">
    <location>
        <begin position="115"/>
        <end position="133"/>
    </location>
</feature>
<dbReference type="Proteomes" id="UP000277928">
    <property type="component" value="Unassembled WGS sequence"/>
</dbReference>
<evidence type="ECO:0000256" key="5">
    <source>
        <dbReference type="ARBA" id="ARBA00022692"/>
    </source>
</evidence>
<keyword evidence="10 11" id="KW-0472">Membrane</keyword>
<proteinExistence type="predicted"/>
<feature type="transmembrane region" description="Helical" evidence="11">
    <location>
        <begin position="33"/>
        <end position="51"/>
    </location>
</feature>
<evidence type="ECO:0000256" key="8">
    <source>
        <dbReference type="ARBA" id="ARBA00022989"/>
    </source>
</evidence>
<dbReference type="PROSITE" id="PS50939">
    <property type="entry name" value="CYTOCHROME_B561"/>
    <property type="match status" value="1"/>
</dbReference>
<evidence type="ECO:0000256" key="11">
    <source>
        <dbReference type="SAM" id="Phobius"/>
    </source>
</evidence>
<protein>
    <recommendedName>
        <fullName evidence="12">Cytochrome b561 domain-containing protein</fullName>
    </recommendedName>
</protein>
<dbReference type="InterPro" id="IPR006593">
    <property type="entry name" value="Cyt_b561/ferric_Rdtase_TM"/>
</dbReference>
<keyword evidence="9" id="KW-0408">Iron</keyword>
<evidence type="ECO:0000256" key="6">
    <source>
        <dbReference type="ARBA" id="ARBA00022723"/>
    </source>
</evidence>
<feature type="transmembrane region" description="Helical" evidence="11">
    <location>
        <begin position="76"/>
        <end position="103"/>
    </location>
</feature>
<dbReference type="GO" id="GO:0046872">
    <property type="term" value="F:metal ion binding"/>
    <property type="evidence" value="ECO:0007669"/>
    <property type="project" value="UniProtKB-KW"/>
</dbReference>
<sequence length="179" mass="20685">MLGNLIYFVSFPGILVYRVFRHERKRFSKLIHLALHTTALIFAMVALKAVFDSHNYHRNDRGELDPLPNMYSLHSWIGLTSVIAFFLQYLFGFTTFVLPVWSIPIRQFILPFHQAFGLFNLCFLAITAVMGITEQAAWHHNVCLTNENNEIFIQINAACNSVIVVHFKVYNYTKITSTI</sequence>
<dbReference type="PANTHER" id="PTHR10106:SF0">
    <property type="entry name" value="LD36721P"/>
    <property type="match status" value="1"/>
</dbReference>
<accession>A0A3P7M764</accession>
<evidence type="ECO:0000256" key="9">
    <source>
        <dbReference type="ARBA" id="ARBA00023004"/>
    </source>
</evidence>
<evidence type="ECO:0000256" key="1">
    <source>
        <dbReference type="ARBA" id="ARBA00001970"/>
    </source>
</evidence>
<evidence type="ECO:0000256" key="3">
    <source>
        <dbReference type="ARBA" id="ARBA00022448"/>
    </source>
</evidence>
<keyword evidence="5 11" id="KW-0812">Transmembrane</keyword>
<dbReference type="PANTHER" id="PTHR10106">
    <property type="entry name" value="CYTOCHROME B561-RELATED"/>
    <property type="match status" value="1"/>
</dbReference>